<dbReference type="Proteomes" id="UP001153069">
    <property type="component" value="Unassembled WGS sequence"/>
</dbReference>
<dbReference type="EMBL" id="CAICTM010001663">
    <property type="protein sequence ID" value="CAB9525345.1"/>
    <property type="molecule type" value="Genomic_DNA"/>
</dbReference>
<feature type="compositionally biased region" description="Basic residues" evidence="4">
    <location>
        <begin position="337"/>
        <end position="348"/>
    </location>
</feature>
<keyword evidence="3" id="KW-0479">Metal-binding</keyword>
<keyword evidence="5" id="KW-0472">Membrane</keyword>
<sequence length="348" mass="38991">MGGAAQQGKSLTPPDEPQIPDPKSPQQLPQPTRWSNREPSFRHFPQTTMLPRQPFLALLLLLMLINLGQALVHYQKLLPQRHGSSSQSNHHCGLYMRMNPTSFDGSNFVITEFPRPALRRVPNAPVERFDKELESLAEEMISVMYQANGVGLAAPQVGLNDMMFVYNPSGDPEVKAMERVVCNPKIVEYSTETEVEEEACLSFRSDDCPGSVARSSWIQVVYQNELGQQIRRRLKGFEARVFQHEYDHLLGLLCWDRFPPEDREAVKANIDKLLGLYPEEDAVIDPHPDQLKIMQPPPLTARRMPPLEAEGEPEKKTAAPKAKTGFGAPGGFGGGSKSKRAKKKKAKK</sequence>
<evidence type="ECO:0000256" key="4">
    <source>
        <dbReference type="SAM" id="MobiDB-lite"/>
    </source>
</evidence>
<evidence type="ECO:0000256" key="2">
    <source>
        <dbReference type="ARBA" id="ARBA00012175"/>
    </source>
</evidence>
<dbReference type="PRINTS" id="PR01576">
    <property type="entry name" value="PDEFORMYLASE"/>
</dbReference>
<reference evidence="6" key="1">
    <citation type="submission" date="2020-06" db="EMBL/GenBank/DDBJ databases">
        <authorList>
            <consortium name="Plant Systems Biology data submission"/>
        </authorList>
    </citation>
    <scope>NUCLEOTIDE SEQUENCE</scope>
    <source>
        <strain evidence="6">D6</strain>
    </source>
</reference>
<feature type="compositionally biased region" description="Gly residues" evidence="4">
    <location>
        <begin position="327"/>
        <end position="336"/>
    </location>
</feature>
<dbReference type="GO" id="GO:0046872">
    <property type="term" value="F:metal ion binding"/>
    <property type="evidence" value="ECO:0007669"/>
    <property type="project" value="UniProtKB-KW"/>
</dbReference>
<keyword evidence="7" id="KW-1185">Reference proteome</keyword>
<dbReference type="AlphaFoldDB" id="A0A9N8ERZ3"/>
<protein>
    <recommendedName>
        <fullName evidence="2 3">Peptide deformylase</fullName>
        <ecNumber evidence="2 3">3.5.1.88</ecNumber>
    </recommendedName>
</protein>
<dbReference type="Pfam" id="PF01327">
    <property type="entry name" value="Pep_deformylase"/>
    <property type="match status" value="1"/>
</dbReference>
<dbReference type="GO" id="GO:0042586">
    <property type="term" value="F:peptide deformylase activity"/>
    <property type="evidence" value="ECO:0007669"/>
    <property type="project" value="UniProtKB-EC"/>
</dbReference>
<dbReference type="PANTHER" id="PTHR10458:SF22">
    <property type="entry name" value="PEPTIDE DEFORMYLASE"/>
    <property type="match status" value="1"/>
</dbReference>
<feature type="compositionally biased region" description="Pro residues" evidence="4">
    <location>
        <begin position="14"/>
        <end position="23"/>
    </location>
</feature>
<dbReference type="EC" id="3.5.1.88" evidence="2 3"/>
<feature type="compositionally biased region" description="Polar residues" evidence="4">
    <location>
        <begin position="24"/>
        <end position="34"/>
    </location>
</feature>
<comment type="function">
    <text evidence="3">Removes the formyl group from the N-terminal Met of newly synthesized proteins.</text>
</comment>
<evidence type="ECO:0000313" key="6">
    <source>
        <dbReference type="EMBL" id="CAB9525345.1"/>
    </source>
</evidence>
<dbReference type="Gene3D" id="3.90.45.10">
    <property type="entry name" value="Peptide deformylase"/>
    <property type="match status" value="1"/>
</dbReference>
<keyword evidence="5" id="KW-0812">Transmembrane</keyword>
<dbReference type="HAMAP" id="MF_00163">
    <property type="entry name" value="Pep_deformylase"/>
    <property type="match status" value="1"/>
</dbReference>
<proteinExistence type="inferred from homology"/>
<evidence type="ECO:0000313" key="7">
    <source>
        <dbReference type="Proteomes" id="UP001153069"/>
    </source>
</evidence>
<keyword evidence="3" id="KW-0648">Protein biosynthesis</keyword>
<dbReference type="OrthoDB" id="276063at2759"/>
<name>A0A9N8ERZ3_9STRA</name>
<evidence type="ECO:0000256" key="1">
    <source>
        <dbReference type="ARBA" id="ARBA00010759"/>
    </source>
</evidence>
<feature type="transmembrane region" description="Helical" evidence="5">
    <location>
        <begin position="55"/>
        <end position="74"/>
    </location>
</feature>
<comment type="similarity">
    <text evidence="1 3">Belongs to the polypeptide deformylase family.</text>
</comment>
<comment type="caution">
    <text evidence="6">The sequence shown here is derived from an EMBL/GenBank/DDBJ whole genome shotgun (WGS) entry which is preliminary data.</text>
</comment>
<dbReference type="NCBIfam" id="NF001159">
    <property type="entry name" value="PRK00150.1-3"/>
    <property type="match status" value="1"/>
</dbReference>
<evidence type="ECO:0000256" key="5">
    <source>
        <dbReference type="SAM" id="Phobius"/>
    </source>
</evidence>
<gene>
    <name evidence="6" type="ORF">SEMRO_1665_G289550.1</name>
</gene>
<feature type="region of interest" description="Disordered" evidence="4">
    <location>
        <begin position="1"/>
        <end position="46"/>
    </location>
</feature>
<dbReference type="SUPFAM" id="SSF56420">
    <property type="entry name" value="Peptide deformylase"/>
    <property type="match status" value="1"/>
</dbReference>
<dbReference type="PANTHER" id="PTHR10458">
    <property type="entry name" value="PEPTIDE DEFORMYLASE"/>
    <property type="match status" value="1"/>
</dbReference>
<keyword evidence="5" id="KW-1133">Transmembrane helix</keyword>
<dbReference type="CDD" id="cd00487">
    <property type="entry name" value="Pep_deformylase"/>
    <property type="match status" value="1"/>
</dbReference>
<comment type="catalytic activity">
    <reaction evidence="3">
        <text>N-terminal N-formyl-L-methionyl-[peptide] + H2O = N-terminal L-methionyl-[peptide] + formate</text>
        <dbReference type="Rhea" id="RHEA:24420"/>
        <dbReference type="Rhea" id="RHEA-COMP:10639"/>
        <dbReference type="Rhea" id="RHEA-COMP:10640"/>
        <dbReference type="ChEBI" id="CHEBI:15377"/>
        <dbReference type="ChEBI" id="CHEBI:15740"/>
        <dbReference type="ChEBI" id="CHEBI:49298"/>
        <dbReference type="ChEBI" id="CHEBI:64731"/>
        <dbReference type="EC" id="3.5.1.88"/>
    </reaction>
</comment>
<dbReference type="GO" id="GO:0006412">
    <property type="term" value="P:translation"/>
    <property type="evidence" value="ECO:0007669"/>
    <property type="project" value="UniProtKB-KW"/>
</dbReference>
<dbReference type="InterPro" id="IPR023635">
    <property type="entry name" value="Peptide_deformylase"/>
</dbReference>
<dbReference type="NCBIfam" id="TIGR00079">
    <property type="entry name" value="pept_deformyl"/>
    <property type="match status" value="1"/>
</dbReference>
<keyword evidence="3" id="KW-0378">Hydrolase</keyword>
<evidence type="ECO:0000256" key="3">
    <source>
        <dbReference type="RuleBase" id="RU362111"/>
    </source>
</evidence>
<organism evidence="6 7">
    <name type="scientific">Seminavis robusta</name>
    <dbReference type="NCBI Taxonomy" id="568900"/>
    <lineage>
        <taxon>Eukaryota</taxon>
        <taxon>Sar</taxon>
        <taxon>Stramenopiles</taxon>
        <taxon>Ochrophyta</taxon>
        <taxon>Bacillariophyta</taxon>
        <taxon>Bacillariophyceae</taxon>
        <taxon>Bacillariophycidae</taxon>
        <taxon>Naviculales</taxon>
        <taxon>Naviculaceae</taxon>
        <taxon>Seminavis</taxon>
    </lineage>
</organism>
<feature type="region of interest" description="Disordered" evidence="4">
    <location>
        <begin position="288"/>
        <end position="348"/>
    </location>
</feature>
<dbReference type="InterPro" id="IPR036821">
    <property type="entry name" value="Peptide_deformylase_sf"/>
</dbReference>
<accession>A0A9N8ERZ3</accession>